<evidence type="ECO:0000256" key="1">
    <source>
        <dbReference type="SAM" id="MobiDB-lite"/>
    </source>
</evidence>
<dbReference type="AlphaFoldDB" id="V3ZHF8"/>
<dbReference type="Proteomes" id="UP000030746">
    <property type="component" value="Unassembled WGS sequence"/>
</dbReference>
<dbReference type="RefSeq" id="XP_009065666.1">
    <property type="nucleotide sequence ID" value="XM_009067418.1"/>
</dbReference>
<evidence type="ECO:0000313" key="3">
    <source>
        <dbReference type="EMBL" id="ESO83637.1"/>
    </source>
</evidence>
<feature type="region of interest" description="Disordered" evidence="1">
    <location>
        <begin position="83"/>
        <end position="104"/>
    </location>
</feature>
<protein>
    <submittedName>
        <fullName evidence="3">Uncharacterized protein</fullName>
    </submittedName>
</protein>
<keyword evidence="4" id="KW-1185">Reference proteome</keyword>
<gene>
    <name evidence="3" type="ORF">LOTGIDRAFT_169111</name>
</gene>
<keyword evidence="2" id="KW-0812">Transmembrane</keyword>
<feature type="compositionally biased region" description="Basic and acidic residues" evidence="1">
    <location>
        <begin position="91"/>
        <end position="104"/>
    </location>
</feature>
<evidence type="ECO:0000313" key="4">
    <source>
        <dbReference type="Proteomes" id="UP000030746"/>
    </source>
</evidence>
<evidence type="ECO:0000256" key="2">
    <source>
        <dbReference type="SAM" id="Phobius"/>
    </source>
</evidence>
<dbReference type="OrthoDB" id="6144916at2759"/>
<dbReference type="HOGENOM" id="CLU_682040_0_0_1"/>
<dbReference type="CTD" id="20241063"/>
<dbReference type="EMBL" id="KB203629">
    <property type="protein sequence ID" value="ESO83637.1"/>
    <property type="molecule type" value="Genomic_DNA"/>
</dbReference>
<name>V3ZHF8_LOTGI</name>
<proteinExistence type="predicted"/>
<dbReference type="GeneID" id="20241063"/>
<keyword evidence="2" id="KW-0472">Membrane</keyword>
<sequence length="404" mass="46426">MGSGDGLGDKYDHEHALEECAEYSDRHKQFIKDNLQAVKKQCKEFKVCLNELYSQENIHLILQGGDIDLRLICGFLYPDTTNTTTASSQCQDKERKSIKEDVSKKLKDSMELEGDHHDGENEWQDVKDCLHNETMESHNKPVDHLDQICRLADRQEEDICNSRVHHRIESFLNHQLEHIQCTCNSLKKISPRFPFRYRAAIGAGGLLFIILLIVTIICCCKRRKKNKKKRKLREESLMRVNYHLSRASGSREQLEITEDPYSEPIYNKSRGTVPVKPPELPPRYSKYPQEGKKDSTHDYLLPDDLPRHSPVPDKSILTSERRGADGASIEDISGRVEMPRPAGYDPLGPRDKENEYSVASDMEGDYRPVPESEQDYSKAGHIDDPTPKNTYFVLEDDTIEQLKL</sequence>
<feature type="region of interest" description="Disordered" evidence="1">
    <location>
        <begin position="249"/>
        <end position="389"/>
    </location>
</feature>
<feature type="compositionally biased region" description="Basic and acidic residues" evidence="1">
    <location>
        <begin position="364"/>
        <end position="386"/>
    </location>
</feature>
<accession>V3ZHF8</accession>
<feature type="transmembrane region" description="Helical" evidence="2">
    <location>
        <begin position="197"/>
        <end position="220"/>
    </location>
</feature>
<dbReference type="OMA" id="HERNDIR"/>
<keyword evidence="2" id="KW-1133">Transmembrane helix</keyword>
<organism evidence="3 4">
    <name type="scientific">Lottia gigantea</name>
    <name type="common">Giant owl limpet</name>
    <dbReference type="NCBI Taxonomy" id="225164"/>
    <lineage>
        <taxon>Eukaryota</taxon>
        <taxon>Metazoa</taxon>
        <taxon>Spiralia</taxon>
        <taxon>Lophotrochozoa</taxon>
        <taxon>Mollusca</taxon>
        <taxon>Gastropoda</taxon>
        <taxon>Patellogastropoda</taxon>
        <taxon>Lottioidea</taxon>
        <taxon>Lottiidae</taxon>
        <taxon>Lottia</taxon>
    </lineage>
</organism>
<dbReference type="KEGG" id="lgi:LOTGIDRAFT_169111"/>
<reference evidence="3 4" key="1">
    <citation type="journal article" date="2013" name="Nature">
        <title>Insights into bilaterian evolution from three spiralian genomes.</title>
        <authorList>
            <person name="Simakov O."/>
            <person name="Marletaz F."/>
            <person name="Cho S.J."/>
            <person name="Edsinger-Gonzales E."/>
            <person name="Havlak P."/>
            <person name="Hellsten U."/>
            <person name="Kuo D.H."/>
            <person name="Larsson T."/>
            <person name="Lv J."/>
            <person name="Arendt D."/>
            <person name="Savage R."/>
            <person name="Osoegawa K."/>
            <person name="de Jong P."/>
            <person name="Grimwood J."/>
            <person name="Chapman J.A."/>
            <person name="Shapiro H."/>
            <person name="Aerts A."/>
            <person name="Otillar R.P."/>
            <person name="Terry A.Y."/>
            <person name="Boore J.L."/>
            <person name="Grigoriev I.V."/>
            <person name="Lindberg D.R."/>
            <person name="Seaver E.C."/>
            <person name="Weisblat D.A."/>
            <person name="Putnam N.H."/>
            <person name="Rokhsar D.S."/>
        </authorList>
    </citation>
    <scope>NUCLEOTIDE SEQUENCE [LARGE SCALE GENOMIC DNA]</scope>
</reference>